<dbReference type="SUPFAM" id="SSF51206">
    <property type="entry name" value="cAMP-binding domain-like"/>
    <property type="match status" value="1"/>
</dbReference>
<dbReference type="AlphaFoldDB" id="A0A4R9LUH3"/>
<dbReference type="RefSeq" id="WP_135762498.1">
    <property type="nucleotide sequence ID" value="NZ_RQHV01000002.1"/>
</dbReference>
<sequence length="148" mass="16270">MSQISIPAGQRIFKEGEMNNAMYIILKGNVEIFFTVNNSQTRLALMKPGDFFGEMALFSSNPRSATARAVTSSELATIESKQQLENFLVKNPKFAAKMVSIMADRLAKTNELLITSMENSVAKKIEFSTNLDGEGADGESNVTDFENS</sequence>
<dbReference type="OrthoDB" id="9798104at2"/>
<dbReference type="GO" id="GO:0005221">
    <property type="term" value="F:intracellularly cyclic nucleotide-activated monoatomic cation channel activity"/>
    <property type="evidence" value="ECO:0007669"/>
    <property type="project" value="InterPro"/>
</dbReference>
<dbReference type="InterPro" id="IPR018488">
    <property type="entry name" value="cNMP-bd_CS"/>
</dbReference>
<dbReference type="Pfam" id="PF00027">
    <property type="entry name" value="cNMP_binding"/>
    <property type="match status" value="1"/>
</dbReference>
<keyword evidence="4" id="KW-1133">Transmembrane helix</keyword>
<comment type="subcellular location">
    <subcellularLocation>
        <location evidence="1">Membrane</location>
        <topology evidence="1">Multi-pass membrane protein</topology>
    </subcellularLocation>
</comment>
<keyword evidence="7" id="KW-1071">Ligand-gated ion channel</keyword>
<gene>
    <name evidence="10" type="ORF">EHS11_00700</name>
</gene>
<dbReference type="PANTHER" id="PTHR45638:SF11">
    <property type="entry name" value="CYCLIC NUCLEOTIDE-GATED CATION CHANNEL SUBUNIT A"/>
    <property type="match status" value="1"/>
</dbReference>
<dbReference type="PANTHER" id="PTHR45638">
    <property type="entry name" value="CYCLIC NUCLEOTIDE-GATED CATION CHANNEL SUBUNIT A"/>
    <property type="match status" value="1"/>
</dbReference>
<dbReference type="InterPro" id="IPR018490">
    <property type="entry name" value="cNMP-bd_dom_sf"/>
</dbReference>
<reference evidence="10" key="1">
    <citation type="journal article" date="2019" name="PLoS Negl. Trop. Dis.">
        <title>Revisiting the worldwide diversity of Leptospira species in the environment.</title>
        <authorList>
            <person name="Vincent A.T."/>
            <person name="Schiettekatte O."/>
            <person name="Bourhy P."/>
            <person name="Veyrier F.J."/>
            <person name="Picardeau M."/>
        </authorList>
    </citation>
    <scope>NUCLEOTIDE SEQUENCE [LARGE SCALE GENOMIC DNA]</scope>
    <source>
        <strain evidence="10">201400974</strain>
    </source>
</reference>
<feature type="domain" description="Cyclic nucleotide-binding" evidence="9">
    <location>
        <begin position="1"/>
        <end position="79"/>
    </location>
</feature>
<dbReference type="SMART" id="SM00100">
    <property type="entry name" value="cNMP"/>
    <property type="match status" value="1"/>
</dbReference>
<dbReference type="Proteomes" id="UP000298264">
    <property type="component" value="Unassembled WGS sequence"/>
</dbReference>
<dbReference type="GO" id="GO:0044877">
    <property type="term" value="F:protein-containing complex binding"/>
    <property type="evidence" value="ECO:0007669"/>
    <property type="project" value="TreeGrafter"/>
</dbReference>
<organism evidence="10 11">
    <name type="scientific">Leptospira ilyithenensis</name>
    <dbReference type="NCBI Taxonomy" id="2484901"/>
    <lineage>
        <taxon>Bacteria</taxon>
        <taxon>Pseudomonadati</taxon>
        <taxon>Spirochaetota</taxon>
        <taxon>Spirochaetia</taxon>
        <taxon>Leptospirales</taxon>
        <taxon>Leptospiraceae</taxon>
        <taxon>Leptospira</taxon>
    </lineage>
</organism>
<evidence type="ECO:0000256" key="8">
    <source>
        <dbReference type="ARBA" id="ARBA00023303"/>
    </source>
</evidence>
<keyword evidence="2" id="KW-0813">Transport</keyword>
<dbReference type="InterPro" id="IPR014710">
    <property type="entry name" value="RmlC-like_jellyroll"/>
</dbReference>
<dbReference type="PROSITE" id="PS00889">
    <property type="entry name" value="CNMP_BINDING_2"/>
    <property type="match status" value="1"/>
</dbReference>
<keyword evidence="3" id="KW-0812">Transmembrane</keyword>
<proteinExistence type="predicted"/>
<evidence type="ECO:0000256" key="2">
    <source>
        <dbReference type="ARBA" id="ARBA00022448"/>
    </source>
</evidence>
<evidence type="ECO:0000256" key="7">
    <source>
        <dbReference type="ARBA" id="ARBA00023286"/>
    </source>
</evidence>
<keyword evidence="11" id="KW-1185">Reference proteome</keyword>
<evidence type="ECO:0000256" key="3">
    <source>
        <dbReference type="ARBA" id="ARBA00022692"/>
    </source>
</evidence>
<evidence type="ECO:0000256" key="4">
    <source>
        <dbReference type="ARBA" id="ARBA00022989"/>
    </source>
</evidence>
<evidence type="ECO:0000256" key="1">
    <source>
        <dbReference type="ARBA" id="ARBA00004141"/>
    </source>
</evidence>
<dbReference type="InterPro" id="IPR050866">
    <property type="entry name" value="CNG_cation_channel"/>
</dbReference>
<protein>
    <submittedName>
        <fullName evidence="10">Cyclic nucleotide-binding domain-containing protein</fullName>
    </submittedName>
</protein>
<dbReference type="CDD" id="cd00038">
    <property type="entry name" value="CAP_ED"/>
    <property type="match status" value="1"/>
</dbReference>
<evidence type="ECO:0000313" key="10">
    <source>
        <dbReference type="EMBL" id="TGN14545.1"/>
    </source>
</evidence>
<evidence type="ECO:0000256" key="5">
    <source>
        <dbReference type="ARBA" id="ARBA00023065"/>
    </source>
</evidence>
<evidence type="ECO:0000256" key="6">
    <source>
        <dbReference type="ARBA" id="ARBA00023136"/>
    </source>
</evidence>
<keyword evidence="8" id="KW-0407">Ion channel</keyword>
<dbReference type="Gene3D" id="2.60.120.10">
    <property type="entry name" value="Jelly Rolls"/>
    <property type="match status" value="1"/>
</dbReference>
<evidence type="ECO:0000313" key="11">
    <source>
        <dbReference type="Proteomes" id="UP000298264"/>
    </source>
</evidence>
<name>A0A4R9LUH3_9LEPT</name>
<dbReference type="GO" id="GO:0016020">
    <property type="term" value="C:membrane"/>
    <property type="evidence" value="ECO:0007669"/>
    <property type="project" value="UniProtKB-SubCell"/>
</dbReference>
<keyword evidence="5" id="KW-0406">Ion transport</keyword>
<keyword evidence="6" id="KW-0472">Membrane</keyword>
<accession>A0A4R9LUH3</accession>
<dbReference type="PRINTS" id="PR00103">
    <property type="entry name" value="CAMPKINASE"/>
</dbReference>
<dbReference type="EMBL" id="RQHV01000002">
    <property type="protein sequence ID" value="TGN14545.1"/>
    <property type="molecule type" value="Genomic_DNA"/>
</dbReference>
<evidence type="ECO:0000259" key="9">
    <source>
        <dbReference type="PROSITE" id="PS50042"/>
    </source>
</evidence>
<dbReference type="PROSITE" id="PS50042">
    <property type="entry name" value="CNMP_BINDING_3"/>
    <property type="match status" value="1"/>
</dbReference>
<comment type="caution">
    <text evidence="10">The sequence shown here is derived from an EMBL/GenBank/DDBJ whole genome shotgun (WGS) entry which is preliminary data.</text>
</comment>
<dbReference type="InterPro" id="IPR000595">
    <property type="entry name" value="cNMP-bd_dom"/>
</dbReference>